<evidence type="ECO:0000313" key="2">
    <source>
        <dbReference type="EMBL" id="ANP90207.1"/>
    </source>
</evidence>
<organism evidence="2 3">
    <name type="scientific">Rhizobium leguminosarum</name>
    <dbReference type="NCBI Taxonomy" id="384"/>
    <lineage>
        <taxon>Bacteria</taxon>
        <taxon>Pseudomonadati</taxon>
        <taxon>Pseudomonadota</taxon>
        <taxon>Alphaproteobacteria</taxon>
        <taxon>Hyphomicrobiales</taxon>
        <taxon>Rhizobiaceae</taxon>
        <taxon>Rhizobium/Agrobacterium group</taxon>
        <taxon>Rhizobium</taxon>
    </lineage>
</organism>
<name>A0A1B1CKC5_RHILE</name>
<geneLocation type="plasmid" evidence="2 3">
    <name>unnamed7</name>
</geneLocation>
<dbReference type="Proteomes" id="UP000092691">
    <property type="component" value="Plasmid unnamed7"/>
</dbReference>
<dbReference type="RefSeq" id="WP_065283703.1">
    <property type="nucleotide sequence ID" value="NZ_CP016288.1"/>
</dbReference>
<accession>A0A1B1CKC5</accession>
<gene>
    <name evidence="2" type="ORF">BA011_40545</name>
</gene>
<sequence length="348" mass="38898">MRTVDAHAPTISIRERYHNVVADRWPVTVMPQPEELLSSWLHRLAYANGVPPKAFVRVLGLNPGMWSAALDLKLPADIANLLYTKTGVAPDQLAVMTLSRDLPGQLLLPLRCNGHRDGSAWLQFCSRCLAEDAQPYFRRRWRLATRVSCTQHGCRLRDRCPSCNGRITVFDQAGLVPQHYCVACGYDLRRAPVPYISPATRALDRCIDNICSLEAIGRSPLGAALIRRLLNMPSAAGGYYKTMMLSSLSTAARTYCAERLTSPSEWPVDYATDDEKDRKEHRLRRLIPPTNDHSAWTELLANALGRRRGRPMVSERNESGIELLDLLGAYARTSPGPGRRLVQELIGT</sequence>
<dbReference type="AlphaFoldDB" id="A0A1B1CKC5"/>
<protein>
    <recommendedName>
        <fullName evidence="1">TniQ domain-containing protein</fullName>
    </recommendedName>
</protein>
<dbReference type="Pfam" id="PF06527">
    <property type="entry name" value="TniQ"/>
    <property type="match status" value="1"/>
</dbReference>
<reference evidence="2 3" key="1">
    <citation type="submission" date="2016-06" db="EMBL/GenBank/DDBJ databases">
        <title>Microsymbionts genomes from the relict species Vavilovia formosa.</title>
        <authorList>
            <person name="Chirak E."/>
            <person name="Kimeklis A."/>
            <person name="Andronov E."/>
        </authorList>
    </citation>
    <scope>NUCLEOTIDE SEQUENCE [LARGE SCALE GENOMIC DNA]</scope>
    <source>
        <strain evidence="2 3">Vaf10</strain>
        <plasmid evidence="3">Plasmid unnamed7</plasmid>
    </source>
</reference>
<feature type="domain" description="TniQ" evidence="1">
    <location>
        <begin position="26"/>
        <end position="156"/>
    </location>
</feature>
<keyword evidence="2" id="KW-0614">Plasmid</keyword>
<proteinExistence type="predicted"/>
<dbReference type="InterPro" id="IPR009492">
    <property type="entry name" value="TniQ"/>
</dbReference>
<dbReference type="OrthoDB" id="6917259at2"/>
<dbReference type="EMBL" id="CP016288">
    <property type="protein sequence ID" value="ANP90207.1"/>
    <property type="molecule type" value="Genomic_DNA"/>
</dbReference>
<evidence type="ECO:0000313" key="3">
    <source>
        <dbReference type="Proteomes" id="UP000092691"/>
    </source>
</evidence>
<evidence type="ECO:0000259" key="1">
    <source>
        <dbReference type="Pfam" id="PF06527"/>
    </source>
</evidence>